<evidence type="ECO:0000256" key="1">
    <source>
        <dbReference type="ARBA" id="ARBA00006432"/>
    </source>
</evidence>
<name>F6F389_SPHCR</name>
<feature type="domain" description="AMP-dependent synthetase/ligase" evidence="2">
    <location>
        <begin position="63"/>
        <end position="446"/>
    </location>
</feature>
<gene>
    <name evidence="5" type="ORF">Sphch_3302</name>
</gene>
<dbReference type="GO" id="GO:0019629">
    <property type="term" value="P:propionate catabolic process, 2-methylcitrate cycle"/>
    <property type="evidence" value="ECO:0007669"/>
    <property type="project" value="InterPro"/>
</dbReference>
<dbReference type="InterPro" id="IPR000873">
    <property type="entry name" value="AMP-dep_synth/lig_dom"/>
</dbReference>
<dbReference type="InterPro" id="IPR012694">
    <property type="entry name" value="Propion_PrpE"/>
</dbReference>
<dbReference type="Pfam" id="PF16177">
    <property type="entry name" value="ACAS_N"/>
    <property type="match status" value="1"/>
</dbReference>
<dbReference type="GO" id="GO:0050218">
    <property type="term" value="F:propionate-CoA ligase activity"/>
    <property type="evidence" value="ECO:0007669"/>
    <property type="project" value="UniProtKB-EC"/>
</dbReference>
<dbReference type="KEGG" id="sch:Sphch_3302"/>
<evidence type="ECO:0000259" key="3">
    <source>
        <dbReference type="Pfam" id="PF13193"/>
    </source>
</evidence>
<protein>
    <submittedName>
        <fullName evidence="5">Propionate--CoA ligase</fullName>
        <ecNumber evidence="5">6.2.1.17</ecNumber>
    </submittedName>
</protein>
<dbReference type="InterPro" id="IPR020845">
    <property type="entry name" value="AMP-binding_CS"/>
</dbReference>
<feature type="domain" description="Acetyl-coenzyme A synthetase N-terminal" evidence="4">
    <location>
        <begin position="8"/>
        <end position="61"/>
    </location>
</feature>
<dbReference type="Gene3D" id="3.40.50.12780">
    <property type="entry name" value="N-terminal domain of ligase-like"/>
    <property type="match status" value="1"/>
</dbReference>
<dbReference type="Pfam" id="PF00501">
    <property type="entry name" value="AMP-binding"/>
    <property type="match status" value="1"/>
</dbReference>
<dbReference type="PANTHER" id="PTHR43347:SF3">
    <property type="entry name" value="ACYL-COA SYNTHETASE SHORT-CHAIN FAMILY MEMBER 3, MITOCHONDRIAL"/>
    <property type="match status" value="1"/>
</dbReference>
<sequence length="633" mass="68843">MASATETYSAFHSASLSDPEDFWLAEAQKIQWFKAPSRALDGQPPFSRWFTDGETNLCLNAVDRWAASQPDTNALLFVSGETGEEQSFTYADLYREVNGWAALLRGLDVSVGDRVLIYMPMIPEAVFAMLACARIGAIHAVVFGGFASGALAARIDDAQPKIIVSTDAGRRMGQVIAYRPLLEGALEISTHRPDHIVTVDRGLVPFEREPRDVDARAALEVHAGEKIDPVPLPASHPSYILYTSGTTGRPKGVQRDTGGYAVALRSSMDHIYCGGPGDTMLTASDIGWVVGHSYIVYGPLLAGMTTIMFEGAPTHPDPGVMWRIVDRHRVRLMFTSPTALRVLRKSGEAPLSGVDLSSLKTIFVAGEPLDAPTVNWWRSTTGAAVIDNYWQTETGWPVLALCRGVAELQPKEGSPGLPVYGYDVQLVHEDTGEVVGPDEKGLLTIAPPLPPGTLTTLWRNDGQYEKTYFIELGGRQLYSTFDWAIRDGDGYITLLGRSDDIINVAGHRLGTREIEEVLNAQKGVSESAVVGVSDPIKGEVPVAFVVLKPECAASDDLKIRLNQAVRARIGAIASVHELHVISALPKTRSGKIVRRLLKAICENTEPGELTTLEDPMIVDDLIRTVRRGRQSIA</sequence>
<evidence type="ECO:0000259" key="4">
    <source>
        <dbReference type="Pfam" id="PF16177"/>
    </source>
</evidence>
<dbReference type="InterPro" id="IPR032387">
    <property type="entry name" value="ACAS_N"/>
</dbReference>
<dbReference type="EC" id="6.2.1.17" evidence="5"/>
<evidence type="ECO:0000313" key="6">
    <source>
        <dbReference type="Proteomes" id="UP000007150"/>
    </source>
</evidence>
<dbReference type="RefSeq" id="WP_013849131.1">
    <property type="nucleotide sequence ID" value="NC_015594.1"/>
</dbReference>
<dbReference type="Gene3D" id="3.30.300.30">
    <property type="match status" value="1"/>
</dbReference>
<dbReference type="EMBL" id="CP002799">
    <property type="protein sequence ID" value="AEG50901.1"/>
    <property type="molecule type" value="Genomic_DNA"/>
</dbReference>
<dbReference type="HOGENOM" id="CLU_000022_3_6_5"/>
<dbReference type="InterPro" id="IPR045851">
    <property type="entry name" value="AMP-bd_C_sf"/>
</dbReference>
<dbReference type="Proteomes" id="UP000007150">
    <property type="component" value="Chromosome 2"/>
</dbReference>
<keyword evidence="6" id="KW-1185">Reference proteome</keyword>
<dbReference type="SUPFAM" id="SSF56801">
    <property type="entry name" value="Acetyl-CoA synthetase-like"/>
    <property type="match status" value="1"/>
</dbReference>
<comment type="similarity">
    <text evidence="1">Belongs to the ATP-dependent AMP-binding enzyme family.</text>
</comment>
<evidence type="ECO:0000259" key="2">
    <source>
        <dbReference type="Pfam" id="PF00501"/>
    </source>
</evidence>
<dbReference type="PANTHER" id="PTHR43347">
    <property type="entry name" value="ACYL-COA SYNTHETASE"/>
    <property type="match status" value="1"/>
</dbReference>
<accession>F6F389</accession>
<dbReference type="Pfam" id="PF13193">
    <property type="entry name" value="AMP-binding_C"/>
    <property type="match status" value="1"/>
</dbReference>
<dbReference type="NCBIfam" id="TIGR02316">
    <property type="entry name" value="propion_prpE"/>
    <property type="match status" value="1"/>
</dbReference>
<feature type="domain" description="AMP-binding enzyme C-terminal" evidence="3">
    <location>
        <begin position="513"/>
        <end position="591"/>
    </location>
</feature>
<organism evidence="5 6">
    <name type="scientific">Sphingobium chlorophenolicum L-1</name>
    <dbReference type="NCBI Taxonomy" id="690566"/>
    <lineage>
        <taxon>Bacteria</taxon>
        <taxon>Pseudomonadati</taxon>
        <taxon>Pseudomonadota</taxon>
        <taxon>Alphaproteobacteria</taxon>
        <taxon>Sphingomonadales</taxon>
        <taxon>Sphingomonadaceae</taxon>
        <taxon>Sphingobium</taxon>
    </lineage>
</organism>
<dbReference type="STRING" id="690566.Sphch_3302"/>
<dbReference type="PROSITE" id="PS00455">
    <property type="entry name" value="AMP_BINDING"/>
    <property type="match status" value="1"/>
</dbReference>
<evidence type="ECO:0000313" key="5">
    <source>
        <dbReference type="EMBL" id="AEG50901.1"/>
    </source>
</evidence>
<reference evidence="5 6" key="1">
    <citation type="submission" date="2011-05" db="EMBL/GenBank/DDBJ databases">
        <title>Complete sequence of chromosome 2 of Sphingobium chlorophenolicum L-1.</title>
        <authorList>
            <consortium name="US DOE Joint Genome Institute"/>
            <person name="Lucas S."/>
            <person name="Han J."/>
            <person name="Lapidus A."/>
            <person name="Cheng J.-F."/>
            <person name="Goodwin L."/>
            <person name="Pitluck S."/>
            <person name="Peters L."/>
            <person name="Daligault H."/>
            <person name="Han C."/>
            <person name="Tapia R."/>
            <person name="Land M."/>
            <person name="Hauser L."/>
            <person name="Kyrpides N."/>
            <person name="Ivanova N."/>
            <person name="Pagani I."/>
            <person name="Turner P."/>
            <person name="Copley S."/>
            <person name="Woyke T."/>
        </authorList>
    </citation>
    <scope>NUCLEOTIDE SEQUENCE [LARGE SCALE GENOMIC DNA]</scope>
    <source>
        <strain evidence="5 6">L-1</strain>
    </source>
</reference>
<dbReference type="InterPro" id="IPR042099">
    <property type="entry name" value="ANL_N_sf"/>
</dbReference>
<dbReference type="AlphaFoldDB" id="F6F389"/>
<keyword evidence="5" id="KW-0436">Ligase</keyword>
<proteinExistence type="inferred from homology"/>
<dbReference type="InterPro" id="IPR025110">
    <property type="entry name" value="AMP-bd_C"/>
</dbReference>